<sequence>MGSLNVKSFSKPIHEGELSPTSPPGLFDFNWKRVEQNLTLLFPRCQLRLSLVMNINRRPSLPSNLPIFINKSLKQHKGPPLELLAMRDFLIIINNHNDYWFGKQLLSKYYTFSPLLF</sequence>
<dbReference type="AlphaFoldDB" id="A0A1B6H6C0"/>
<organism evidence="1">
    <name type="scientific">Homalodisca liturata</name>
    <dbReference type="NCBI Taxonomy" id="320908"/>
    <lineage>
        <taxon>Eukaryota</taxon>
        <taxon>Metazoa</taxon>
        <taxon>Ecdysozoa</taxon>
        <taxon>Arthropoda</taxon>
        <taxon>Hexapoda</taxon>
        <taxon>Insecta</taxon>
        <taxon>Pterygota</taxon>
        <taxon>Neoptera</taxon>
        <taxon>Paraneoptera</taxon>
        <taxon>Hemiptera</taxon>
        <taxon>Auchenorrhyncha</taxon>
        <taxon>Membracoidea</taxon>
        <taxon>Cicadellidae</taxon>
        <taxon>Cicadellinae</taxon>
        <taxon>Proconiini</taxon>
        <taxon>Homalodisca</taxon>
    </lineage>
</organism>
<gene>
    <name evidence="1" type="ORF">g.4228</name>
</gene>
<protein>
    <submittedName>
        <fullName evidence="1">Uncharacterized protein</fullName>
    </submittedName>
</protein>
<dbReference type="EMBL" id="GECU01037523">
    <property type="protein sequence ID" value="JAS70183.1"/>
    <property type="molecule type" value="Transcribed_RNA"/>
</dbReference>
<reference evidence="1" key="1">
    <citation type="submission" date="2015-11" db="EMBL/GenBank/DDBJ databases">
        <title>De novo transcriptome assembly of four potential Pierce s Disease insect vectors from Arizona vineyards.</title>
        <authorList>
            <person name="Tassone E.E."/>
        </authorList>
    </citation>
    <scope>NUCLEOTIDE SEQUENCE</scope>
</reference>
<evidence type="ECO:0000313" key="1">
    <source>
        <dbReference type="EMBL" id="JAS70183.1"/>
    </source>
</evidence>
<proteinExistence type="predicted"/>
<accession>A0A1B6H6C0</accession>
<name>A0A1B6H6C0_9HEMI</name>